<dbReference type="InterPro" id="IPR049326">
    <property type="entry name" value="Rhodopsin_dom_fungi"/>
</dbReference>
<organism evidence="8 9">
    <name type="scientific">Canariomyces notabilis</name>
    <dbReference type="NCBI Taxonomy" id="2074819"/>
    <lineage>
        <taxon>Eukaryota</taxon>
        <taxon>Fungi</taxon>
        <taxon>Dikarya</taxon>
        <taxon>Ascomycota</taxon>
        <taxon>Pezizomycotina</taxon>
        <taxon>Sordariomycetes</taxon>
        <taxon>Sordariomycetidae</taxon>
        <taxon>Sordariales</taxon>
        <taxon>Chaetomiaceae</taxon>
        <taxon>Canariomyces</taxon>
    </lineage>
</organism>
<evidence type="ECO:0000256" key="3">
    <source>
        <dbReference type="ARBA" id="ARBA00022989"/>
    </source>
</evidence>
<dbReference type="PANTHER" id="PTHR33048">
    <property type="entry name" value="PTH11-LIKE INTEGRAL MEMBRANE PROTEIN (AFU_ORTHOLOGUE AFUA_5G11245)"/>
    <property type="match status" value="1"/>
</dbReference>
<feature type="transmembrane region" description="Helical" evidence="6">
    <location>
        <begin position="51"/>
        <end position="71"/>
    </location>
</feature>
<gene>
    <name evidence="8" type="ORF">N656DRAFT_783440</name>
</gene>
<keyword evidence="2 6" id="KW-0812">Transmembrane</keyword>
<reference evidence="8" key="1">
    <citation type="journal article" date="2023" name="Mol. Phylogenet. Evol.">
        <title>Genome-scale phylogeny and comparative genomics of the fungal order Sordariales.</title>
        <authorList>
            <person name="Hensen N."/>
            <person name="Bonometti L."/>
            <person name="Westerberg I."/>
            <person name="Brannstrom I.O."/>
            <person name="Guillou S."/>
            <person name="Cros-Aarteil S."/>
            <person name="Calhoun S."/>
            <person name="Haridas S."/>
            <person name="Kuo A."/>
            <person name="Mondo S."/>
            <person name="Pangilinan J."/>
            <person name="Riley R."/>
            <person name="LaButti K."/>
            <person name="Andreopoulos B."/>
            <person name="Lipzen A."/>
            <person name="Chen C."/>
            <person name="Yan M."/>
            <person name="Daum C."/>
            <person name="Ng V."/>
            <person name="Clum A."/>
            <person name="Steindorff A."/>
            <person name="Ohm R.A."/>
            <person name="Martin F."/>
            <person name="Silar P."/>
            <person name="Natvig D.O."/>
            <person name="Lalanne C."/>
            <person name="Gautier V."/>
            <person name="Ament-Velasquez S.L."/>
            <person name="Kruys A."/>
            <person name="Hutchinson M.I."/>
            <person name="Powell A.J."/>
            <person name="Barry K."/>
            <person name="Miller A.N."/>
            <person name="Grigoriev I.V."/>
            <person name="Debuchy R."/>
            <person name="Gladieux P."/>
            <person name="Hiltunen Thoren M."/>
            <person name="Johannesson H."/>
        </authorList>
    </citation>
    <scope>NUCLEOTIDE SEQUENCE</scope>
    <source>
        <strain evidence="8">CBS 508.74</strain>
    </source>
</reference>
<evidence type="ECO:0000313" key="9">
    <source>
        <dbReference type="Proteomes" id="UP001302812"/>
    </source>
</evidence>
<dbReference type="Proteomes" id="UP001302812">
    <property type="component" value="Unassembled WGS sequence"/>
</dbReference>
<feature type="transmembrane region" description="Helical" evidence="6">
    <location>
        <begin position="164"/>
        <end position="184"/>
    </location>
</feature>
<dbReference type="EMBL" id="MU853358">
    <property type="protein sequence ID" value="KAK4109142.1"/>
    <property type="molecule type" value="Genomic_DNA"/>
</dbReference>
<dbReference type="GO" id="GO:0016020">
    <property type="term" value="C:membrane"/>
    <property type="evidence" value="ECO:0007669"/>
    <property type="project" value="UniProtKB-SubCell"/>
</dbReference>
<comment type="similarity">
    <text evidence="5">Belongs to the SAT4 family.</text>
</comment>
<dbReference type="RefSeq" id="XP_064666712.1">
    <property type="nucleotide sequence ID" value="XM_064815964.1"/>
</dbReference>
<proteinExistence type="inferred from homology"/>
<feature type="domain" description="Rhodopsin" evidence="7">
    <location>
        <begin position="2"/>
        <end position="204"/>
    </location>
</feature>
<feature type="transmembrane region" description="Helical" evidence="6">
    <location>
        <begin position="83"/>
        <end position="108"/>
    </location>
</feature>
<comment type="subcellular location">
    <subcellularLocation>
        <location evidence="1">Membrane</location>
        <topology evidence="1">Multi-pass membrane protein</topology>
    </subcellularLocation>
</comment>
<dbReference type="GeneID" id="89940089"/>
<keyword evidence="4 6" id="KW-0472">Membrane</keyword>
<name>A0AAN6QF84_9PEZI</name>
<evidence type="ECO:0000256" key="5">
    <source>
        <dbReference type="ARBA" id="ARBA00038359"/>
    </source>
</evidence>
<keyword evidence="9" id="KW-1185">Reference proteome</keyword>
<evidence type="ECO:0000256" key="1">
    <source>
        <dbReference type="ARBA" id="ARBA00004141"/>
    </source>
</evidence>
<feature type="transmembrane region" description="Helical" evidence="6">
    <location>
        <begin position="128"/>
        <end position="152"/>
    </location>
</feature>
<evidence type="ECO:0000256" key="4">
    <source>
        <dbReference type="ARBA" id="ARBA00023136"/>
    </source>
</evidence>
<protein>
    <recommendedName>
        <fullName evidence="7">Rhodopsin domain-containing protein</fullName>
    </recommendedName>
</protein>
<evidence type="ECO:0000259" key="7">
    <source>
        <dbReference type="Pfam" id="PF20684"/>
    </source>
</evidence>
<comment type="caution">
    <text evidence="8">The sequence shown here is derived from an EMBL/GenBank/DDBJ whole genome shotgun (WGS) entry which is preliminary data.</text>
</comment>
<dbReference type="PANTHER" id="PTHR33048:SF47">
    <property type="entry name" value="INTEGRAL MEMBRANE PROTEIN-RELATED"/>
    <property type="match status" value="1"/>
</dbReference>
<accession>A0AAN6QF84</accession>
<evidence type="ECO:0000256" key="6">
    <source>
        <dbReference type="SAM" id="Phobius"/>
    </source>
</evidence>
<evidence type="ECO:0000256" key="2">
    <source>
        <dbReference type="ARBA" id="ARBA00022692"/>
    </source>
</evidence>
<feature type="transmembrane region" description="Helical" evidence="6">
    <location>
        <begin position="7"/>
        <end position="31"/>
    </location>
</feature>
<dbReference type="Pfam" id="PF20684">
    <property type="entry name" value="Fung_rhodopsin"/>
    <property type="match status" value="1"/>
</dbReference>
<dbReference type="AlphaFoldDB" id="A0AAN6QF84"/>
<sequence>MGPDDYLCILSYLAAVAFSGVLFKSVSWGIGRHMWDVPAVWMVSALKFQTIASWIYLWAATLVKLSFLFLYRRVFAMETKAARLLNGGIAVCFLVNLGLFFGIVFFCIPVEKAWDDSIPGRCSNPVVLAYFTGVWNTVMDIYVLLVPVPFLMGLNIGREKRLRLVAVFSVGIFACIASVVRLAMTSVLQSSFDATYNLAQVALWA</sequence>
<keyword evidence="3 6" id="KW-1133">Transmembrane helix</keyword>
<reference evidence="8" key="2">
    <citation type="submission" date="2023-05" db="EMBL/GenBank/DDBJ databases">
        <authorList>
            <consortium name="Lawrence Berkeley National Laboratory"/>
            <person name="Steindorff A."/>
            <person name="Hensen N."/>
            <person name="Bonometti L."/>
            <person name="Westerberg I."/>
            <person name="Brannstrom I.O."/>
            <person name="Guillou S."/>
            <person name="Cros-Aarteil S."/>
            <person name="Calhoun S."/>
            <person name="Haridas S."/>
            <person name="Kuo A."/>
            <person name="Mondo S."/>
            <person name="Pangilinan J."/>
            <person name="Riley R."/>
            <person name="Labutti K."/>
            <person name="Andreopoulos B."/>
            <person name="Lipzen A."/>
            <person name="Chen C."/>
            <person name="Yanf M."/>
            <person name="Daum C."/>
            <person name="Ng V."/>
            <person name="Clum A."/>
            <person name="Ohm R."/>
            <person name="Martin F."/>
            <person name="Silar P."/>
            <person name="Natvig D."/>
            <person name="Lalanne C."/>
            <person name="Gautier V."/>
            <person name="Ament-Velasquez S.L."/>
            <person name="Kruys A."/>
            <person name="Hutchinson M.I."/>
            <person name="Powell A.J."/>
            <person name="Barry K."/>
            <person name="Miller A.N."/>
            <person name="Grigoriev I.V."/>
            <person name="Debuchy R."/>
            <person name="Gladieux P."/>
            <person name="Thoren M.H."/>
            <person name="Johannesson H."/>
        </authorList>
    </citation>
    <scope>NUCLEOTIDE SEQUENCE</scope>
    <source>
        <strain evidence="8">CBS 508.74</strain>
    </source>
</reference>
<dbReference type="InterPro" id="IPR052337">
    <property type="entry name" value="SAT4-like"/>
</dbReference>
<evidence type="ECO:0000313" key="8">
    <source>
        <dbReference type="EMBL" id="KAK4109142.1"/>
    </source>
</evidence>